<dbReference type="GO" id="GO:0030041">
    <property type="term" value="P:actin filament polymerization"/>
    <property type="evidence" value="ECO:0007669"/>
    <property type="project" value="TreeGrafter"/>
</dbReference>
<dbReference type="PANTHER" id="PTHR45691">
    <property type="entry name" value="PROTEIN DIAPHANOUS"/>
    <property type="match status" value="1"/>
</dbReference>
<dbReference type="Proteomes" id="UP000663865">
    <property type="component" value="Unassembled WGS sequence"/>
</dbReference>
<dbReference type="EMBL" id="CAJOBS010000511">
    <property type="protein sequence ID" value="CAF4592821.1"/>
    <property type="molecule type" value="Genomic_DNA"/>
</dbReference>
<feature type="compositionally biased region" description="Polar residues" evidence="1">
    <location>
        <begin position="93"/>
        <end position="108"/>
    </location>
</feature>
<reference evidence="3" key="1">
    <citation type="submission" date="2021-02" db="EMBL/GenBank/DDBJ databases">
        <authorList>
            <person name="Nowell W R."/>
        </authorList>
    </citation>
    <scope>NUCLEOTIDE SEQUENCE</scope>
</reference>
<organism evidence="3 4">
    <name type="scientific">Rotaria socialis</name>
    <dbReference type="NCBI Taxonomy" id="392032"/>
    <lineage>
        <taxon>Eukaryota</taxon>
        <taxon>Metazoa</taxon>
        <taxon>Spiralia</taxon>
        <taxon>Gnathifera</taxon>
        <taxon>Rotifera</taxon>
        <taxon>Eurotatoria</taxon>
        <taxon>Bdelloidea</taxon>
        <taxon>Philodinida</taxon>
        <taxon>Philodinidae</taxon>
        <taxon>Rotaria</taxon>
    </lineage>
</organism>
<feature type="compositionally biased region" description="Polar residues" evidence="1">
    <location>
        <begin position="418"/>
        <end position="445"/>
    </location>
</feature>
<proteinExistence type="predicted"/>
<evidence type="ECO:0000313" key="2">
    <source>
        <dbReference type="EMBL" id="CAF3410538.1"/>
    </source>
</evidence>
<dbReference type="InterPro" id="IPR051412">
    <property type="entry name" value="Formin_Homology_Diaphanous_sf"/>
</dbReference>
<accession>A0A821BI58</accession>
<feature type="region of interest" description="Disordered" evidence="1">
    <location>
        <begin position="75"/>
        <end position="138"/>
    </location>
</feature>
<dbReference type="AlphaFoldDB" id="A0A821BI58"/>
<dbReference type="PANTHER" id="PTHR45691:SF1">
    <property type="entry name" value="FH2 DOMAIN-CONTAINING PROTEIN 1-RELATED"/>
    <property type="match status" value="1"/>
</dbReference>
<comment type="caution">
    <text evidence="3">The sequence shown here is derived from an EMBL/GenBank/DDBJ whole genome shotgun (WGS) entry which is preliminary data.</text>
</comment>
<evidence type="ECO:0000256" key="1">
    <source>
        <dbReference type="SAM" id="MobiDB-lite"/>
    </source>
</evidence>
<dbReference type="EMBL" id="CAJNYV010001221">
    <property type="protein sequence ID" value="CAF3410538.1"/>
    <property type="molecule type" value="Genomic_DNA"/>
</dbReference>
<dbReference type="Proteomes" id="UP000663838">
    <property type="component" value="Unassembled WGS sequence"/>
</dbReference>
<gene>
    <name evidence="2" type="ORF">KIK155_LOCUS8988</name>
    <name evidence="3" type="ORF">TOA249_LOCUS10060</name>
</gene>
<sequence>MATSQPFSRHISNKENTTTASPNRQKVNQILNEFGLDPADYIFDSSLELTSDFSSALPKDLTQSQQLNIQLRSSARQHKYVQRPPPPPPIVNRQKSLSRSSSGMSQTDFPAHRAPPPPPPPPPAPNSSSFPQRDSDKYKSNMTTQDYLQRIDTADNPPVKVVKPNTQDLIYKKEIRIRYLQPPTPPPPAPIIIREKHLPSAPPQSPLLIRERKPEPATPPPLTIRERPPSPPPLLEPCIIDKTLPPPPPQPRQVIIERLPTPPPKPRTVIFEKWLPYKKVKRPILLEKAPSQPPVPPTRNVIIEYEPLKAYTVRRVIEEGLFRVDPTQYTNYSAQADGNVRIVDRIDDLPPPSEALMRILKEYSQNDVADYNTESLSNMEQLMQVSSLSSASSHNRERVLSSGQNRLIPSPVSAPLPFNQTRSSNNSSRLHTPINSSTLNIEDAY</sequence>
<name>A0A821BI58_9BILA</name>
<feature type="compositionally biased region" description="Pro residues" evidence="1">
    <location>
        <begin position="113"/>
        <end position="125"/>
    </location>
</feature>
<protein>
    <submittedName>
        <fullName evidence="3">Uncharacterized protein</fullName>
    </submittedName>
</protein>
<dbReference type="GO" id="GO:0005884">
    <property type="term" value="C:actin filament"/>
    <property type="evidence" value="ECO:0007669"/>
    <property type="project" value="TreeGrafter"/>
</dbReference>
<feature type="region of interest" description="Disordered" evidence="1">
    <location>
        <begin position="198"/>
        <end position="232"/>
    </location>
</feature>
<feature type="region of interest" description="Disordered" evidence="1">
    <location>
        <begin position="1"/>
        <end position="25"/>
    </location>
</feature>
<feature type="region of interest" description="Disordered" evidence="1">
    <location>
        <begin position="387"/>
        <end position="445"/>
    </location>
</feature>
<feature type="compositionally biased region" description="Polar residues" evidence="1">
    <location>
        <begin position="14"/>
        <end position="25"/>
    </location>
</feature>
<evidence type="ECO:0000313" key="4">
    <source>
        <dbReference type="Proteomes" id="UP000663838"/>
    </source>
</evidence>
<evidence type="ECO:0000313" key="3">
    <source>
        <dbReference type="EMBL" id="CAF4592821.1"/>
    </source>
</evidence>